<dbReference type="EMBL" id="CP007026">
    <property type="protein sequence ID" value="AJA92262.1"/>
    <property type="molecule type" value="Genomic_DNA"/>
</dbReference>
<dbReference type="Proteomes" id="UP000030944">
    <property type="component" value="Chromosome"/>
</dbReference>
<accession>A0A0A7UZQ8</accession>
<organism evidence="1 2">
    <name type="scientific">Candidatus Nitrosopelagicus brevis</name>
    <dbReference type="NCBI Taxonomy" id="1410606"/>
    <lineage>
        <taxon>Archaea</taxon>
        <taxon>Nitrososphaerota</taxon>
    </lineage>
</organism>
<name>A0A0A7UZQ8_9ARCH</name>
<dbReference type="RefSeq" id="WP_160271573.1">
    <property type="nucleotide sequence ID" value="NZ_CP007026.1"/>
</dbReference>
<sequence length="54" mass="6210">MKQISEIESEVEEELPIFICDADEHMLDPLETIKYSLNEIQLTYGSVVKVRDAP</sequence>
<dbReference type="STRING" id="1410606.T478_0953"/>
<dbReference type="AlphaFoldDB" id="A0A0A7UZQ8"/>
<protein>
    <submittedName>
        <fullName evidence="1">Uncharacterized protein</fullName>
    </submittedName>
</protein>
<proteinExistence type="predicted"/>
<evidence type="ECO:0000313" key="2">
    <source>
        <dbReference type="Proteomes" id="UP000030944"/>
    </source>
</evidence>
<evidence type="ECO:0000313" key="1">
    <source>
        <dbReference type="EMBL" id="AJA92262.1"/>
    </source>
</evidence>
<reference evidence="1 2" key="1">
    <citation type="journal article" date="2015" name="Proc. Natl. Acad. Sci. U.S.A.">
        <title>Genomic and proteomic characterization of "Candidatus Nitrosopelagicus brevis": An ammonia-oxidizing archaeon from the open ocean.</title>
        <authorList>
            <person name="Santoro A.E."/>
            <person name="Dupont C.L."/>
            <person name="Richter R.A."/>
            <person name="Craig M.T."/>
            <person name="Carini P."/>
            <person name="McIlvin M.R."/>
            <person name="Yang Y."/>
            <person name="Orsi W.D."/>
            <person name="Moran D.M."/>
            <person name="Saito M.A."/>
        </authorList>
    </citation>
    <scope>NUCLEOTIDE SEQUENCE [LARGE SCALE GENOMIC DNA]</scope>
    <source>
        <strain evidence="2">V2</strain>
    </source>
</reference>
<dbReference type="GeneID" id="43685777"/>
<gene>
    <name evidence="1" type="ORF">T478_0953</name>
</gene>
<dbReference type="HOGENOM" id="CLU_3038857_0_0_2"/>
<dbReference type="KEGG" id="nbv:T478_0953"/>